<accession>A0A8J3YI53</accession>
<protein>
    <recommendedName>
        <fullName evidence="5">Maltokinase N-terminal cap domain-containing protein</fullName>
    </recommendedName>
</protein>
<keyword evidence="4" id="KW-0067">ATP-binding</keyword>
<evidence type="ECO:0000256" key="2">
    <source>
        <dbReference type="ARBA" id="ARBA00022741"/>
    </source>
</evidence>
<keyword evidence="7" id="KW-1185">Reference proteome</keyword>
<evidence type="ECO:0000256" key="4">
    <source>
        <dbReference type="ARBA" id="ARBA00022840"/>
    </source>
</evidence>
<proteinExistence type="predicted"/>
<evidence type="ECO:0000259" key="5">
    <source>
        <dbReference type="Pfam" id="PF18085"/>
    </source>
</evidence>
<dbReference type="GO" id="GO:0016301">
    <property type="term" value="F:kinase activity"/>
    <property type="evidence" value="ECO:0007669"/>
    <property type="project" value="UniProtKB-KW"/>
</dbReference>
<dbReference type="Pfam" id="PF18085">
    <property type="entry name" value="Mak_N_cap"/>
    <property type="match status" value="1"/>
</dbReference>
<evidence type="ECO:0000256" key="1">
    <source>
        <dbReference type="ARBA" id="ARBA00022679"/>
    </source>
</evidence>
<evidence type="ECO:0000313" key="6">
    <source>
        <dbReference type="EMBL" id="GIJ44378.1"/>
    </source>
</evidence>
<feature type="domain" description="Maltokinase N-terminal cap" evidence="5">
    <location>
        <begin position="27"/>
        <end position="106"/>
    </location>
</feature>
<comment type="caution">
    <text evidence="6">The sequence shown here is derived from an EMBL/GenBank/DDBJ whole genome shotgun (WGS) entry which is preliminary data.</text>
</comment>
<dbReference type="InterPro" id="IPR040999">
    <property type="entry name" value="Mak_N_cap"/>
</dbReference>
<dbReference type="Proteomes" id="UP000619260">
    <property type="component" value="Unassembled WGS sequence"/>
</dbReference>
<gene>
    <name evidence="6" type="ORF">Val02_12640</name>
</gene>
<dbReference type="GO" id="GO:0005524">
    <property type="term" value="F:ATP binding"/>
    <property type="evidence" value="ECO:0007669"/>
    <property type="project" value="UniProtKB-KW"/>
</dbReference>
<keyword evidence="1" id="KW-0808">Transferase</keyword>
<evidence type="ECO:0000256" key="3">
    <source>
        <dbReference type="ARBA" id="ARBA00022777"/>
    </source>
</evidence>
<name>A0A8J3YI53_9ACTN</name>
<evidence type="ECO:0000313" key="7">
    <source>
        <dbReference type="Proteomes" id="UP000619260"/>
    </source>
</evidence>
<sequence>MRTYDGAMALLHRATLSPTKLELMTDWLPRQDWWAGGPIGRVASYRFDDPDGEVGVETTLTRGGDAVYQVPQTYRAAPLPDAERWLVGTSEHSVLGKRWIYDAAGDPVYAAALARAVRTGEGQAREYFEENGVREYRPSSLEIAVGEPGTALPSDVDGVTLVVDGLELLVVRRLDPAGALSGAVLTGTWTGQEEPVALVYGRRL</sequence>
<keyword evidence="2" id="KW-0547">Nucleotide-binding</keyword>
<dbReference type="EMBL" id="BOPF01000003">
    <property type="protein sequence ID" value="GIJ44378.1"/>
    <property type="molecule type" value="Genomic_DNA"/>
</dbReference>
<dbReference type="AlphaFoldDB" id="A0A8J3YI53"/>
<reference evidence="6" key="1">
    <citation type="submission" date="2021-01" db="EMBL/GenBank/DDBJ databases">
        <title>Whole genome shotgun sequence of Virgisporangium aliadipatigenens NBRC 105644.</title>
        <authorList>
            <person name="Komaki H."/>
            <person name="Tamura T."/>
        </authorList>
    </citation>
    <scope>NUCLEOTIDE SEQUENCE</scope>
    <source>
        <strain evidence="6">NBRC 105644</strain>
    </source>
</reference>
<dbReference type="NCBIfam" id="NF047744">
    <property type="entry name" value="CG0192_rel"/>
    <property type="match status" value="1"/>
</dbReference>
<organism evidence="6 7">
    <name type="scientific">Virgisporangium aliadipatigenens</name>
    <dbReference type="NCBI Taxonomy" id="741659"/>
    <lineage>
        <taxon>Bacteria</taxon>
        <taxon>Bacillati</taxon>
        <taxon>Actinomycetota</taxon>
        <taxon>Actinomycetes</taxon>
        <taxon>Micromonosporales</taxon>
        <taxon>Micromonosporaceae</taxon>
        <taxon>Virgisporangium</taxon>
    </lineage>
</organism>
<keyword evidence="3" id="KW-0418">Kinase</keyword>